<organism evidence="2 3">
    <name type="scientific">Ziziphus jujuba var. spinosa</name>
    <dbReference type="NCBI Taxonomy" id="714518"/>
    <lineage>
        <taxon>Eukaryota</taxon>
        <taxon>Viridiplantae</taxon>
        <taxon>Streptophyta</taxon>
        <taxon>Embryophyta</taxon>
        <taxon>Tracheophyta</taxon>
        <taxon>Spermatophyta</taxon>
        <taxon>Magnoliopsida</taxon>
        <taxon>eudicotyledons</taxon>
        <taxon>Gunneridae</taxon>
        <taxon>Pentapetalae</taxon>
        <taxon>rosids</taxon>
        <taxon>fabids</taxon>
        <taxon>Rosales</taxon>
        <taxon>Rhamnaceae</taxon>
        <taxon>Paliureae</taxon>
        <taxon>Ziziphus</taxon>
    </lineage>
</organism>
<evidence type="ECO:0000313" key="2">
    <source>
        <dbReference type="EMBL" id="KAH7517585.1"/>
    </source>
</evidence>
<dbReference type="EMBL" id="JAEACU010000009">
    <property type="protein sequence ID" value="KAH7517585.1"/>
    <property type="molecule type" value="Genomic_DNA"/>
</dbReference>
<sequence length="187" mass="21006">MGITYYVKENQQNIASQAILYTSSGMVNSSPFRENVESSDDSVEHSMKAMEDSRTLASNLGSFGSTRKEEEWRRTLASYLVEERRNVDGGEGMDMLWETYDYETESHMSLTKSNTKEGKKGGVPDYSDDDKDHIKDGNGQLCCLQALKFSAGKMNLGLGRAYLMKISKALKGIGWLHHVSRGKKVYH</sequence>
<feature type="region of interest" description="Disordered" evidence="1">
    <location>
        <begin position="108"/>
        <end position="131"/>
    </location>
</feature>
<comment type="caution">
    <text evidence="2">The sequence shown here is derived from an EMBL/GenBank/DDBJ whole genome shotgun (WGS) entry which is preliminary data.</text>
</comment>
<dbReference type="PANTHER" id="PTHR36760">
    <property type="entry name" value="ACIDIC LEUCINE-RICH NUCLEAR PHOSPHOPROTEIN 32 FAMILY B PROTEIN"/>
    <property type="match status" value="1"/>
</dbReference>
<evidence type="ECO:0000256" key="1">
    <source>
        <dbReference type="SAM" id="MobiDB-lite"/>
    </source>
</evidence>
<protein>
    <submittedName>
        <fullName evidence="2">Uncharacterized protein</fullName>
    </submittedName>
</protein>
<name>A0A978URT5_ZIZJJ</name>
<evidence type="ECO:0000313" key="3">
    <source>
        <dbReference type="Proteomes" id="UP000813462"/>
    </source>
</evidence>
<dbReference type="PANTHER" id="PTHR36760:SF1">
    <property type="entry name" value="ACIDIC LEUCINE-RICH NUCLEAR PHOSPHOPROTEIN 32 FAMILY B PROTEIN"/>
    <property type="match status" value="1"/>
</dbReference>
<reference evidence="2" key="1">
    <citation type="journal article" date="2021" name="Front. Plant Sci.">
        <title>Chromosome-Scale Genome Assembly for Chinese Sour Jujube and Insights Into Its Genome Evolution and Domestication Signature.</title>
        <authorList>
            <person name="Shen L.-Y."/>
            <person name="Luo H."/>
            <person name="Wang X.-L."/>
            <person name="Wang X.-M."/>
            <person name="Qiu X.-J."/>
            <person name="Liu H."/>
            <person name="Zhou S.-S."/>
            <person name="Jia K.-H."/>
            <person name="Nie S."/>
            <person name="Bao Y.-T."/>
            <person name="Zhang R.-G."/>
            <person name="Yun Q.-Z."/>
            <person name="Chai Y.-H."/>
            <person name="Lu J.-Y."/>
            <person name="Li Y."/>
            <person name="Zhao S.-W."/>
            <person name="Mao J.-F."/>
            <person name="Jia S.-G."/>
            <person name="Mao Y.-M."/>
        </authorList>
    </citation>
    <scope>NUCLEOTIDE SEQUENCE</scope>
    <source>
        <strain evidence="2">AT0</strain>
        <tissue evidence="2">Leaf</tissue>
    </source>
</reference>
<dbReference type="AlphaFoldDB" id="A0A978URT5"/>
<dbReference type="Proteomes" id="UP000813462">
    <property type="component" value="Unassembled WGS sequence"/>
</dbReference>
<proteinExistence type="predicted"/>
<gene>
    <name evidence="2" type="ORF">FEM48_Zijuj09G0080600</name>
</gene>
<accession>A0A978URT5</accession>